<dbReference type="Proteomes" id="UP000008138">
    <property type="component" value="Chromosome"/>
</dbReference>
<evidence type="ECO:0000256" key="8">
    <source>
        <dbReference type="SAM" id="Phobius"/>
    </source>
</evidence>
<gene>
    <name evidence="10" type="ordered locus">TUZN_1073</name>
</gene>
<dbReference type="Gene3D" id="2.60.40.420">
    <property type="entry name" value="Cupredoxins - blue copper proteins"/>
    <property type="match status" value="1"/>
</dbReference>
<evidence type="ECO:0000313" key="11">
    <source>
        <dbReference type="Proteomes" id="UP000008138"/>
    </source>
</evidence>
<evidence type="ECO:0000256" key="6">
    <source>
        <dbReference type="ARBA" id="ARBA00023008"/>
    </source>
</evidence>
<dbReference type="InterPro" id="IPR045187">
    <property type="entry name" value="CcO_II"/>
</dbReference>
<dbReference type="GO" id="GO:0005507">
    <property type="term" value="F:copper ion binding"/>
    <property type="evidence" value="ECO:0007669"/>
    <property type="project" value="InterPro"/>
</dbReference>
<keyword evidence="4" id="KW-0479">Metal-binding</keyword>
<comment type="subcellular location">
    <subcellularLocation>
        <location evidence="1">Membrane</location>
    </subcellularLocation>
</comment>
<evidence type="ECO:0000256" key="4">
    <source>
        <dbReference type="ARBA" id="ARBA00022723"/>
    </source>
</evidence>
<reference evidence="10 11" key="1">
    <citation type="journal article" date="2011" name="J. Bacteriol.">
        <title>Complete genome sequence of the thermoacidophilic crenarchaeon Thermoproteus uzoniensis 768-20.</title>
        <authorList>
            <person name="Mardanov A.V."/>
            <person name="Gumerov V.M."/>
            <person name="Beletsky A.V."/>
            <person name="Prokofeva M.I."/>
            <person name="Bonch-Osmolovskaya E.A."/>
            <person name="Ravin N.V."/>
            <person name="Skryabin K.G."/>
        </authorList>
    </citation>
    <scope>NUCLEOTIDE SEQUENCE [LARGE SCALE GENOMIC DNA]</scope>
    <source>
        <strain evidence="10 11">768-20</strain>
    </source>
</reference>
<feature type="domain" description="Cytochrome oxidase subunit II copper A binding" evidence="9">
    <location>
        <begin position="43"/>
        <end position="144"/>
    </location>
</feature>
<sequence>MEKAKIFEYATIFGAAAVLAYLATAAGINLYYIDNYGNVYSHQPYETIKVIARQYVWEFQYPNGTTSFNTLVIKAGQLYRLELTSADVVHAFYVPDLGIKYQAVPGFVYTIWLKVDKPGTYLVECAVYCGPGHYLMLGKIVVEP</sequence>
<dbReference type="GO" id="GO:0004129">
    <property type="term" value="F:cytochrome-c oxidase activity"/>
    <property type="evidence" value="ECO:0007669"/>
    <property type="project" value="InterPro"/>
</dbReference>
<dbReference type="CDD" id="cd13842">
    <property type="entry name" value="CuRO_HCO_II_like"/>
    <property type="match status" value="1"/>
</dbReference>
<evidence type="ECO:0000259" key="9">
    <source>
        <dbReference type="PROSITE" id="PS50857"/>
    </source>
</evidence>
<evidence type="ECO:0000256" key="5">
    <source>
        <dbReference type="ARBA" id="ARBA00022982"/>
    </source>
</evidence>
<dbReference type="PANTHER" id="PTHR22888">
    <property type="entry name" value="CYTOCHROME C OXIDASE, SUBUNIT II"/>
    <property type="match status" value="1"/>
</dbReference>
<dbReference type="AlphaFoldDB" id="F2L6F7"/>
<comment type="similarity">
    <text evidence="2">Belongs to the cytochrome c oxidase subunit 2 family.</text>
</comment>
<keyword evidence="8" id="KW-0812">Transmembrane</keyword>
<keyword evidence="3" id="KW-0813">Transport</keyword>
<evidence type="ECO:0000256" key="1">
    <source>
        <dbReference type="ARBA" id="ARBA00004370"/>
    </source>
</evidence>
<evidence type="ECO:0000256" key="2">
    <source>
        <dbReference type="ARBA" id="ARBA00007866"/>
    </source>
</evidence>
<feature type="transmembrane region" description="Helical" evidence="8">
    <location>
        <begin position="12"/>
        <end position="33"/>
    </location>
</feature>
<name>F2L6F7_THEU7</name>
<dbReference type="GO" id="GO:0042773">
    <property type="term" value="P:ATP synthesis coupled electron transport"/>
    <property type="evidence" value="ECO:0007669"/>
    <property type="project" value="TreeGrafter"/>
</dbReference>
<evidence type="ECO:0000256" key="3">
    <source>
        <dbReference type="ARBA" id="ARBA00022448"/>
    </source>
</evidence>
<dbReference type="HOGENOM" id="CLU_1763905_0_0_2"/>
<dbReference type="GeneID" id="10360602"/>
<dbReference type="PANTHER" id="PTHR22888:SF9">
    <property type="entry name" value="CYTOCHROME C OXIDASE SUBUNIT 2"/>
    <property type="match status" value="1"/>
</dbReference>
<dbReference type="SUPFAM" id="SSF49503">
    <property type="entry name" value="Cupredoxins"/>
    <property type="match status" value="1"/>
</dbReference>
<keyword evidence="11" id="KW-1185">Reference proteome</keyword>
<organism evidence="10 11">
    <name type="scientific">Thermoproteus uzoniensis (strain 768-20)</name>
    <dbReference type="NCBI Taxonomy" id="999630"/>
    <lineage>
        <taxon>Archaea</taxon>
        <taxon>Thermoproteota</taxon>
        <taxon>Thermoprotei</taxon>
        <taxon>Thermoproteales</taxon>
        <taxon>Thermoproteaceae</taxon>
        <taxon>Thermoproteus</taxon>
    </lineage>
</organism>
<dbReference type="EMBL" id="CP002590">
    <property type="protein sequence ID" value="AEA12553.1"/>
    <property type="molecule type" value="Genomic_DNA"/>
</dbReference>
<keyword evidence="6" id="KW-0186">Copper</keyword>
<dbReference type="KEGG" id="tuz:TUZN_1073"/>
<dbReference type="STRING" id="999630.TUZN_1073"/>
<proteinExistence type="inferred from homology"/>
<dbReference type="OrthoDB" id="3372at2157"/>
<reference key="2">
    <citation type="submission" date="2011-03" db="EMBL/GenBank/DDBJ databases">
        <title>Complete genome sequence of the thermoacidophilic crenarchaeon Thermoproteus uzoniensis 768-20.</title>
        <authorList>
            <person name="Mardanov A.V."/>
            <person name="Gumerov V.M."/>
            <person name="Beletsky A.V."/>
            <person name="Prokofeva M.I."/>
            <person name="Bonch-Osmolovskaya E.A."/>
            <person name="Ravin N.V."/>
            <person name="Skryabin K.G."/>
        </authorList>
    </citation>
    <scope>NUCLEOTIDE SEQUENCE</scope>
    <source>
        <strain>768-20</strain>
    </source>
</reference>
<keyword evidence="5" id="KW-0249">Electron transport</keyword>
<dbReference type="eggNOG" id="arCOG01235">
    <property type="taxonomic scope" value="Archaea"/>
</dbReference>
<evidence type="ECO:0000313" key="10">
    <source>
        <dbReference type="EMBL" id="AEA12553.1"/>
    </source>
</evidence>
<protein>
    <submittedName>
        <fullName evidence="10">Cytochrome C oxidase subunit II</fullName>
    </submittedName>
</protein>
<accession>F2L6F7</accession>
<dbReference type="RefSeq" id="WP_013679889.1">
    <property type="nucleotide sequence ID" value="NC_015315.1"/>
</dbReference>
<dbReference type="Pfam" id="PF00116">
    <property type="entry name" value="COX2"/>
    <property type="match status" value="1"/>
</dbReference>
<dbReference type="InterPro" id="IPR001505">
    <property type="entry name" value="Copper_CuA"/>
</dbReference>
<keyword evidence="8" id="KW-1133">Transmembrane helix</keyword>
<dbReference type="PROSITE" id="PS00078">
    <property type="entry name" value="COX2"/>
    <property type="match status" value="1"/>
</dbReference>
<dbReference type="InterPro" id="IPR008972">
    <property type="entry name" value="Cupredoxin"/>
</dbReference>
<dbReference type="PROSITE" id="PS50857">
    <property type="entry name" value="COX2_CUA"/>
    <property type="match status" value="1"/>
</dbReference>
<dbReference type="GO" id="GO:0016020">
    <property type="term" value="C:membrane"/>
    <property type="evidence" value="ECO:0007669"/>
    <property type="project" value="UniProtKB-SubCell"/>
</dbReference>
<evidence type="ECO:0000256" key="7">
    <source>
        <dbReference type="ARBA" id="ARBA00023136"/>
    </source>
</evidence>
<dbReference type="InterPro" id="IPR002429">
    <property type="entry name" value="CcO_II-like_C"/>
</dbReference>
<keyword evidence="7 8" id="KW-0472">Membrane</keyword>